<dbReference type="PROSITE" id="PS50853">
    <property type="entry name" value="FN3"/>
    <property type="match status" value="1"/>
</dbReference>
<evidence type="ECO:0000256" key="2">
    <source>
        <dbReference type="SAM" id="SignalP"/>
    </source>
</evidence>
<proteinExistence type="predicted"/>
<dbReference type="SUPFAM" id="SSF49265">
    <property type="entry name" value="Fibronectin type III"/>
    <property type="match status" value="1"/>
</dbReference>
<feature type="transmembrane region" description="Helical" evidence="1">
    <location>
        <begin position="566"/>
        <end position="587"/>
    </location>
</feature>
<keyword evidence="2" id="KW-0732">Signal</keyword>
<keyword evidence="1" id="KW-0472">Membrane</keyword>
<protein>
    <recommendedName>
        <fullName evidence="3">Fibronectin type-III domain-containing protein</fullName>
    </recommendedName>
</protein>
<evidence type="ECO:0000313" key="4">
    <source>
        <dbReference type="EMBL" id="KKP92404.1"/>
    </source>
</evidence>
<dbReference type="Gene3D" id="2.60.40.10">
    <property type="entry name" value="Immunoglobulins"/>
    <property type="match status" value="1"/>
</dbReference>
<dbReference type="EMBL" id="LBRE01000014">
    <property type="protein sequence ID" value="KKP92404.1"/>
    <property type="molecule type" value="Genomic_DNA"/>
</dbReference>
<dbReference type="Gene3D" id="2.60.40.1120">
    <property type="entry name" value="Carboxypeptidase-like, regulatory domain"/>
    <property type="match status" value="1"/>
</dbReference>
<evidence type="ECO:0000259" key="3">
    <source>
        <dbReference type="PROSITE" id="PS50853"/>
    </source>
</evidence>
<dbReference type="AlphaFoldDB" id="A0A0G0DDQ2"/>
<feature type="transmembrane region" description="Helical" evidence="1">
    <location>
        <begin position="412"/>
        <end position="437"/>
    </location>
</feature>
<dbReference type="InterPro" id="IPR003961">
    <property type="entry name" value="FN3_dom"/>
</dbReference>
<keyword evidence="1" id="KW-1133">Transmembrane helix</keyword>
<sequence length="726" mass="81417">MKIRTAILSISLILSFLFLTNNNKVLAQSFEAGGGDVNVNANINQDLYSQLDVTPGTVEAREPALVNIHMLTSDGNPKAGRTVVIYINGNSTGVTITQPPVSDSNGLTSGSIYSSVPGTFEVCARDTTEGINIYLLDCETLYVVPVTSPTLLSEPQYTKGLINTLAWDISGTGTYLYWIQASTSSTFSTIFAQSNWISAKAYEFHGLTDGQIYFYRVKAKNSYGAESAWSNTVYSVQDNTKPTITLLSLEGLGTNNTQVWEAQDVLTFKLRVKDNMGIASKSFWCVARDDSPQDCLNTESFGGDIWTITVKLGDLEHDSNYYLYPQYTFCAQALDVVGNVKRVCDITLDVPEPGSEEEPEPHVPPIIPIVEQIKDVINEILDDSKQFFENTIGKIGQSSLQQISVTVAIGNILLGMGILMGGLGTIPYLLLQVFLAISSLLGFRKKGHPTGYLYDSVTKEPIPQGIVRVFNENNELVWTDVTDRDGYFRATPLKSGEYSIKVVAMDYEFPSKIVFGKTDFPLENVYHGQEFYVSKQNIPNFSIPMDRKELSDFRYVVSQFAFITKLVWKFLHMVMFIIGLMFSLYALSVDTSWYNYVILILYIPALLILLTSFLGKRQKYGLVKDVKGKRLSGIVLGLKDREFDRLISKRVTDDFGRFRFFVYPGNYDLEILSSEWKVANGKEFSDIRVKKEDILIRNIVIEKVVQEVKRVKKVKVEDVLQPLEEL</sequence>
<feature type="transmembrane region" description="Helical" evidence="1">
    <location>
        <begin position="593"/>
        <end position="614"/>
    </location>
</feature>
<feature type="domain" description="Fibronectin type-III" evidence="3">
    <location>
        <begin position="145"/>
        <end position="243"/>
    </location>
</feature>
<keyword evidence="1" id="KW-0812">Transmembrane</keyword>
<feature type="signal peptide" evidence="2">
    <location>
        <begin position="1"/>
        <end position="27"/>
    </location>
</feature>
<dbReference type="SUPFAM" id="SSF49464">
    <property type="entry name" value="Carboxypeptidase regulatory domain-like"/>
    <property type="match status" value="1"/>
</dbReference>
<gene>
    <name evidence="4" type="ORF">UR96_C0014G0003</name>
</gene>
<dbReference type="InterPro" id="IPR013783">
    <property type="entry name" value="Ig-like_fold"/>
</dbReference>
<dbReference type="SUPFAM" id="SSF49478">
    <property type="entry name" value="Cna protein B-type domain"/>
    <property type="match status" value="1"/>
</dbReference>
<feature type="chain" id="PRO_5002531812" description="Fibronectin type-III domain-containing protein" evidence="2">
    <location>
        <begin position="28"/>
        <end position="726"/>
    </location>
</feature>
<dbReference type="InterPro" id="IPR036116">
    <property type="entry name" value="FN3_sf"/>
</dbReference>
<evidence type="ECO:0000313" key="5">
    <source>
        <dbReference type="Proteomes" id="UP000034140"/>
    </source>
</evidence>
<reference evidence="4 5" key="1">
    <citation type="journal article" date="2015" name="Nature">
        <title>rRNA introns, odd ribosomes, and small enigmatic genomes across a large radiation of phyla.</title>
        <authorList>
            <person name="Brown C.T."/>
            <person name="Hug L.A."/>
            <person name="Thomas B.C."/>
            <person name="Sharon I."/>
            <person name="Castelle C.J."/>
            <person name="Singh A."/>
            <person name="Wilkins M.J."/>
            <person name="Williams K.H."/>
            <person name="Banfield J.F."/>
        </authorList>
    </citation>
    <scope>NUCLEOTIDE SEQUENCE [LARGE SCALE GENOMIC DNA]</scope>
</reference>
<comment type="caution">
    <text evidence="4">The sequence shown here is derived from an EMBL/GenBank/DDBJ whole genome shotgun (WGS) entry which is preliminary data.</text>
</comment>
<dbReference type="CDD" id="cd00063">
    <property type="entry name" value="FN3"/>
    <property type="match status" value="1"/>
</dbReference>
<dbReference type="Proteomes" id="UP000034140">
    <property type="component" value="Unassembled WGS sequence"/>
</dbReference>
<dbReference type="InterPro" id="IPR008969">
    <property type="entry name" value="CarboxyPept-like_regulatory"/>
</dbReference>
<organism evidence="4 5">
    <name type="scientific">candidate division WS6 bacterium GW2011_GWC1_36_11</name>
    <dbReference type="NCBI Taxonomy" id="1619090"/>
    <lineage>
        <taxon>Bacteria</taxon>
        <taxon>Candidatus Dojkabacteria</taxon>
    </lineage>
</organism>
<name>A0A0G0DDQ2_9BACT</name>
<evidence type="ECO:0000256" key="1">
    <source>
        <dbReference type="SAM" id="Phobius"/>
    </source>
</evidence>
<accession>A0A0G0DDQ2</accession>